<feature type="domain" description="Transposase IS66 zinc-finger binding" evidence="3">
    <location>
        <begin position="118"/>
        <end position="162"/>
    </location>
</feature>
<dbReference type="PANTHER" id="PTHR33678:SF1">
    <property type="entry name" value="BLL1576 PROTEIN"/>
    <property type="match status" value="1"/>
</dbReference>
<dbReference type="NCBIfam" id="NF033517">
    <property type="entry name" value="transpos_IS66"/>
    <property type="match status" value="1"/>
</dbReference>
<dbReference type="InterPro" id="IPR052344">
    <property type="entry name" value="Transposase-related"/>
</dbReference>
<feature type="domain" description="Transposase IS66 C-terminal" evidence="5">
    <location>
        <begin position="472"/>
        <end position="508"/>
    </location>
</feature>
<dbReference type="Pfam" id="PF13817">
    <property type="entry name" value="DDE_Tnp_IS66_C"/>
    <property type="match status" value="1"/>
</dbReference>
<dbReference type="Pfam" id="PF13007">
    <property type="entry name" value="LZ_Tnp_IS66"/>
    <property type="match status" value="1"/>
</dbReference>
<evidence type="ECO:0000259" key="2">
    <source>
        <dbReference type="Pfam" id="PF03050"/>
    </source>
</evidence>
<dbReference type="Pfam" id="PF03050">
    <property type="entry name" value="DDE_Tnp_IS66"/>
    <property type="match status" value="1"/>
</dbReference>
<evidence type="ECO:0000256" key="1">
    <source>
        <dbReference type="SAM" id="Coils"/>
    </source>
</evidence>
<feature type="coiled-coil region" evidence="1">
    <location>
        <begin position="17"/>
        <end position="44"/>
    </location>
</feature>
<feature type="domain" description="Transposase IS66 central" evidence="2">
    <location>
        <begin position="182"/>
        <end position="465"/>
    </location>
</feature>
<gene>
    <name evidence="6" type="ORF">EC835_1281</name>
</gene>
<evidence type="ECO:0000313" key="7">
    <source>
        <dbReference type="Proteomes" id="UP000295055"/>
    </source>
</evidence>
<name>A0A4R3NE82_9GAMM</name>
<accession>A0A4R3NE82</accession>
<dbReference type="InterPro" id="IPR024463">
    <property type="entry name" value="Transposase_TnpC_homeodom"/>
</dbReference>
<reference evidence="6 7" key="1">
    <citation type="submission" date="2019-03" db="EMBL/GenBank/DDBJ databases">
        <title>Genomic analyses of the natural microbiome of Caenorhabditis elegans.</title>
        <authorList>
            <person name="Samuel B."/>
        </authorList>
    </citation>
    <scope>NUCLEOTIDE SEQUENCE [LARGE SCALE GENOMIC DNA]</scope>
    <source>
        <strain evidence="6 7">JUb102</strain>
    </source>
</reference>
<comment type="caution">
    <text evidence="6">The sequence shown here is derived from an EMBL/GenBank/DDBJ whole genome shotgun (WGS) entry which is preliminary data.</text>
</comment>
<sequence>MNTMKKTPDINPESQNIAELQSMVKILMSEKKAWQQERQSLIEQFKLALERQFAKRSEALKPYNEAQGDLFNEAEWEVAKEEDVVTTTATATKRRGKRQPLPKNLPREIVVLDLDEHDKQCPCCQHTLHKIGEDRSEKLAFTPAVLKVLEYVRPKYACRQCEQTAETSPIHQQPAPESLIPKSFATESLLTNIILGKYQYALPLYRQETLFTQSGIELSRTTMARWVIQVSEKFKPLYQALKMHLLEQVVVQADETPLNVLKEDKQCYMWLYCSGADSPEATRSDMKNIVLFDYQNSRARACPVGFLGDYAGYLQSDGYGAYDGLTGVSNVGCFAHARRKFMEAKKLQSKGKSGKADVALAKIQKLYALESRLKDASVEERWSERQSKGKPMLDELYDWLTSQKVIESSPLGKAIKYTLGQWPKLIRYVEDGHLSIDNNRAERAIKSLVIGRKNWLFANNAHGADASALLYSIIETAKANGLILYDYLLKCMKELAKSEPDINSLLPWNFLH</sequence>
<dbReference type="Pfam" id="PF13005">
    <property type="entry name" value="zf-IS66"/>
    <property type="match status" value="1"/>
</dbReference>
<dbReference type="InterPro" id="IPR039552">
    <property type="entry name" value="IS66_C"/>
</dbReference>
<dbReference type="Proteomes" id="UP000295055">
    <property type="component" value="Unassembled WGS sequence"/>
</dbReference>
<dbReference type="InterPro" id="IPR024474">
    <property type="entry name" value="Znf_dom_IS66"/>
</dbReference>
<feature type="domain" description="Transposase TnpC homeodomain" evidence="4">
    <location>
        <begin position="41"/>
        <end position="110"/>
    </location>
</feature>
<dbReference type="AlphaFoldDB" id="A0A4R3NE82"/>
<dbReference type="PANTHER" id="PTHR33678">
    <property type="entry name" value="BLL1576 PROTEIN"/>
    <property type="match status" value="1"/>
</dbReference>
<dbReference type="EMBL" id="SMAS01000028">
    <property type="protein sequence ID" value="TCT27724.1"/>
    <property type="molecule type" value="Genomic_DNA"/>
</dbReference>
<evidence type="ECO:0000313" key="6">
    <source>
        <dbReference type="EMBL" id="TCT27724.1"/>
    </source>
</evidence>
<proteinExistence type="predicted"/>
<evidence type="ECO:0000259" key="3">
    <source>
        <dbReference type="Pfam" id="PF13005"/>
    </source>
</evidence>
<protein>
    <submittedName>
        <fullName evidence="6">Transposase</fullName>
    </submittedName>
</protein>
<keyword evidence="1" id="KW-0175">Coiled coil</keyword>
<evidence type="ECO:0000259" key="5">
    <source>
        <dbReference type="Pfam" id="PF13817"/>
    </source>
</evidence>
<dbReference type="InterPro" id="IPR004291">
    <property type="entry name" value="Transposase_IS66_central"/>
</dbReference>
<organism evidence="6 7">
    <name type="scientific">Providencia alcalifaciens</name>
    <dbReference type="NCBI Taxonomy" id="126385"/>
    <lineage>
        <taxon>Bacteria</taxon>
        <taxon>Pseudomonadati</taxon>
        <taxon>Pseudomonadota</taxon>
        <taxon>Gammaproteobacteria</taxon>
        <taxon>Enterobacterales</taxon>
        <taxon>Morganellaceae</taxon>
        <taxon>Providencia</taxon>
    </lineage>
</organism>
<evidence type="ECO:0000259" key="4">
    <source>
        <dbReference type="Pfam" id="PF13007"/>
    </source>
</evidence>